<organism evidence="2 3">
    <name type="scientific">Paeniglutamicibacter gangotriensis</name>
    <dbReference type="NCBI Taxonomy" id="254787"/>
    <lineage>
        <taxon>Bacteria</taxon>
        <taxon>Bacillati</taxon>
        <taxon>Actinomycetota</taxon>
        <taxon>Actinomycetes</taxon>
        <taxon>Micrococcales</taxon>
        <taxon>Micrococcaceae</taxon>
        <taxon>Paeniglutamicibacter</taxon>
    </lineage>
</organism>
<name>A0A5B0EGV0_9MICC</name>
<dbReference type="AlphaFoldDB" id="A0A5B0EGV0"/>
<accession>A0A5B0EGV0</accession>
<evidence type="ECO:0000256" key="1">
    <source>
        <dbReference type="SAM" id="MobiDB-lite"/>
    </source>
</evidence>
<gene>
    <name evidence="2" type="ORF">FQ154_08920</name>
</gene>
<feature type="region of interest" description="Disordered" evidence="1">
    <location>
        <begin position="80"/>
        <end position="100"/>
    </location>
</feature>
<sequence>MLRVRPTLHTPHVTAWAELLTALGLKEMSPLPAAISSVGAQQRCFAADSGRILLQHATEFGTELFLEVRDLEKFASWTSGDGTPVDLHPGESNNGTPASGRITAPDGLTFTALAVDSADTAGTPQDPAASAGLPDGQQAVLALWYTPDVPGAEATLANIGAKPDTISQSGAWAQYRAKHGGYIAAHSGDEPRIELSLEYAGNLEALETLVAAAGIVSSLVDESYGRTLLVDHPGGGQLWVNERQLDLYGYARH</sequence>
<protein>
    <submittedName>
        <fullName evidence="2">Uncharacterized protein</fullName>
    </submittedName>
</protein>
<evidence type="ECO:0000313" key="3">
    <source>
        <dbReference type="Proteomes" id="UP000323856"/>
    </source>
</evidence>
<evidence type="ECO:0000313" key="2">
    <source>
        <dbReference type="EMBL" id="KAA0977405.1"/>
    </source>
</evidence>
<reference evidence="2 3" key="1">
    <citation type="submission" date="2019-07" db="EMBL/GenBank/DDBJ databases">
        <title>Analysis of the biochemical properties, biological activity and biotechnological potential of siderophores and biosurfactants produced by Antarctic psychrotolerant bacteria.</title>
        <authorList>
            <person name="Styczynski M."/>
            <person name="Krucon T."/>
            <person name="Decewicz P."/>
            <person name="Dziewit L."/>
        </authorList>
    </citation>
    <scope>NUCLEOTIDE SEQUENCE [LARGE SCALE GENOMIC DNA]</scope>
    <source>
        <strain evidence="2 3">ANT_H27</strain>
    </source>
</reference>
<dbReference type="OrthoDB" id="3296095at2"/>
<comment type="caution">
    <text evidence="2">The sequence shown here is derived from an EMBL/GenBank/DDBJ whole genome shotgun (WGS) entry which is preliminary data.</text>
</comment>
<dbReference type="Proteomes" id="UP000323856">
    <property type="component" value="Unassembled WGS sequence"/>
</dbReference>
<dbReference type="RefSeq" id="WP_149619415.1">
    <property type="nucleotide sequence ID" value="NZ_JBITUG010000003.1"/>
</dbReference>
<dbReference type="EMBL" id="VOBL01000007">
    <property type="protein sequence ID" value="KAA0977405.1"/>
    <property type="molecule type" value="Genomic_DNA"/>
</dbReference>
<proteinExistence type="predicted"/>